<dbReference type="EMBL" id="CAJOBQ010001561">
    <property type="protein sequence ID" value="CAF4497511.1"/>
    <property type="molecule type" value="Genomic_DNA"/>
</dbReference>
<keyword evidence="1" id="KW-0812">Transmembrane</keyword>
<dbReference type="Proteomes" id="UP000663869">
    <property type="component" value="Unassembled WGS sequence"/>
</dbReference>
<dbReference type="EMBL" id="CAJNYT010002924">
    <property type="protein sequence ID" value="CAF3502483.1"/>
    <property type="molecule type" value="Genomic_DNA"/>
</dbReference>
<dbReference type="EMBL" id="CAJOBP010001484">
    <property type="protein sequence ID" value="CAF4287965.1"/>
    <property type="molecule type" value="Genomic_DNA"/>
</dbReference>
<feature type="chain" id="PRO_5036413807" evidence="2">
    <location>
        <begin position="30"/>
        <end position="107"/>
    </location>
</feature>
<dbReference type="EMBL" id="CAJNYV010003035">
    <property type="protein sequence ID" value="CAF3526984.1"/>
    <property type="molecule type" value="Genomic_DNA"/>
</dbReference>
<accession>A0A817N8C3</accession>
<reference evidence="3" key="1">
    <citation type="submission" date="2021-02" db="EMBL/GenBank/DDBJ databases">
        <authorList>
            <person name="Nowell W R."/>
        </authorList>
    </citation>
    <scope>NUCLEOTIDE SEQUENCE</scope>
</reference>
<evidence type="ECO:0000313" key="13">
    <source>
        <dbReference type="Proteomes" id="UP000663825"/>
    </source>
</evidence>
<evidence type="ECO:0000313" key="3">
    <source>
        <dbReference type="EMBL" id="CAF3093956.1"/>
    </source>
</evidence>
<gene>
    <name evidence="7" type="ORF">FME351_LOCUS31915</name>
    <name evidence="5" type="ORF">GRG538_LOCUS17684</name>
    <name evidence="9" type="ORF">HFQ381_LOCUS22821</name>
    <name evidence="6" type="ORF">KIK155_LOCUS17244</name>
    <name evidence="4" type="ORF">LUA448_LOCUS18272</name>
    <name evidence="10" type="ORF">QYT958_LOCUS4131</name>
    <name evidence="3" type="ORF">TIS948_LOCUS6578</name>
    <name evidence="12" type="ORF">TOA249_LOCUS10680</name>
    <name evidence="11" type="ORF">TSG867_LOCUS20812</name>
    <name evidence="8" type="ORF">UJA718_LOCUS11821</name>
</gene>
<dbReference type="EMBL" id="CAJOBO010002198">
    <property type="protein sequence ID" value="CAF4437052.1"/>
    <property type="molecule type" value="Genomic_DNA"/>
</dbReference>
<dbReference type="Proteomes" id="UP000663865">
    <property type="component" value="Unassembled WGS sequence"/>
</dbReference>
<dbReference type="EMBL" id="CAJOBR010000310">
    <property type="protein sequence ID" value="CAF4494356.1"/>
    <property type="molecule type" value="Genomic_DNA"/>
</dbReference>
<comment type="caution">
    <text evidence="3">The sequence shown here is derived from an EMBL/GenBank/DDBJ whole genome shotgun (WGS) entry which is preliminary data.</text>
</comment>
<feature type="transmembrane region" description="Helical" evidence="1">
    <location>
        <begin position="86"/>
        <end position="105"/>
    </location>
</feature>
<sequence>MFGVRPYPQFVSIIVALFCLLLLIKSVNSYGCDCSCCTGSGCSLSYLGTISVSTCASTTCTDACKSIYSTCLTGSSSAVCSATHIFQFYSTSFLIILTIIFILVFKN</sequence>
<evidence type="ECO:0000256" key="1">
    <source>
        <dbReference type="SAM" id="Phobius"/>
    </source>
</evidence>
<dbReference type="Proteomes" id="UP000663838">
    <property type="component" value="Unassembled WGS sequence"/>
</dbReference>
<evidence type="ECO:0000256" key="2">
    <source>
        <dbReference type="SAM" id="SignalP"/>
    </source>
</evidence>
<feature type="signal peptide" evidence="2">
    <location>
        <begin position="1"/>
        <end position="29"/>
    </location>
</feature>
<evidence type="ECO:0000313" key="4">
    <source>
        <dbReference type="EMBL" id="CAF3408395.1"/>
    </source>
</evidence>
<dbReference type="EMBL" id="CAJNYD010002265">
    <property type="protein sequence ID" value="CAF3408395.1"/>
    <property type="molecule type" value="Genomic_DNA"/>
</dbReference>
<keyword evidence="1" id="KW-0472">Membrane</keyword>
<evidence type="ECO:0000313" key="10">
    <source>
        <dbReference type="EMBL" id="CAF4494356.1"/>
    </source>
</evidence>
<evidence type="ECO:0000313" key="9">
    <source>
        <dbReference type="EMBL" id="CAF4437052.1"/>
    </source>
</evidence>
<proteinExistence type="predicted"/>
<dbReference type="Proteomes" id="UP000663873">
    <property type="component" value="Unassembled WGS sequence"/>
</dbReference>
<evidence type="ECO:0000313" key="6">
    <source>
        <dbReference type="EMBL" id="CAF3526984.1"/>
    </source>
</evidence>
<name>A0A817N8C3_9BILA</name>
<dbReference type="Proteomes" id="UP000663825">
    <property type="component" value="Unassembled WGS sequence"/>
</dbReference>
<evidence type="ECO:0000313" key="14">
    <source>
        <dbReference type="Proteomes" id="UP000663873"/>
    </source>
</evidence>
<evidence type="ECO:0000313" key="8">
    <source>
        <dbReference type="EMBL" id="CAF4287965.1"/>
    </source>
</evidence>
<dbReference type="AlphaFoldDB" id="A0A817N8C3"/>
<dbReference type="EMBL" id="CAJOBS010000562">
    <property type="protein sequence ID" value="CAF4602172.1"/>
    <property type="molecule type" value="Genomic_DNA"/>
</dbReference>
<evidence type="ECO:0000313" key="5">
    <source>
        <dbReference type="EMBL" id="CAF3502483.1"/>
    </source>
</evidence>
<dbReference type="Proteomes" id="UP000663872">
    <property type="component" value="Unassembled WGS sequence"/>
</dbReference>
<dbReference type="Proteomes" id="UP000663833">
    <property type="component" value="Unassembled WGS sequence"/>
</dbReference>
<dbReference type="Proteomes" id="UP000663862">
    <property type="component" value="Unassembled WGS sequence"/>
</dbReference>
<keyword evidence="14" id="KW-1185">Reference proteome</keyword>
<evidence type="ECO:0000313" key="11">
    <source>
        <dbReference type="EMBL" id="CAF4497511.1"/>
    </source>
</evidence>
<organism evidence="3 13">
    <name type="scientific">Rotaria socialis</name>
    <dbReference type="NCBI Taxonomy" id="392032"/>
    <lineage>
        <taxon>Eukaryota</taxon>
        <taxon>Metazoa</taxon>
        <taxon>Spiralia</taxon>
        <taxon>Gnathifera</taxon>
        <taxon>Rotifera</taxon>
        <taxon>Eurotatoria</taxon>
        <taxon>Bdelloidea</taxon>
        <taxon>Philodinida</taxon>
        <taxon>Philodinidae</taxon>
        <taxon>Rotaria</taxon>
    </lineage>
</organism>
<protein>
    <submittedName>
        <fullName evidence="3">Uncharacterized protein</fullName>
    </submittedName>
</protein>
<dbReference type="EMBL" id="CAJNYU010004557">
    <property type="protein sequence ID" value="CAF3770366.1"/>
    <property type="molecule type" value="Genomic_DNA"/>
</dbReference>
<evidence type="ECO:0000313" key="12">
    <source>
        <dbReference type="EMBL" id="CAF4602172.1"/>
    </source>
</evidence>
<dbReference type="Proteomes" id="UP000663851">
    <property type="component" value="Unassembled WGS sequence"/>
</dbReference>
<keyword evidence="1" id="KW-1133">Transmembrane helix</keyword>
<evidence type="ECO:0000313" key="7">
    <source>
        <dbReference type="EMBL" id="CAF3770366.1"/>
    </source>
</evidence>
<dbReference type="Proteomes" id="UP000663848">
    <property type="component" value="Unassembled WGS sequence"/>
</dbReference>
<dbReference type="EMBL" id="CAJNXB010000767">
    <property type="protein sequence ID" value="CAF3093956.1"/>
    <property type="molecule type" value="Genomic_DNA"/>
</dbReference>
<keyword evidence="2" id="KW-0732">Signal</keyword>